<sequence length="222" mass="23360">MKIFKYTILSLFAVAVLASCGDDDDNGNVVAADPTCSDGIQNQGETGVDCGGPCTPCEDMGTVDFSGTFTQVDIMGRPGINTVLGISDERKDDFNDSTPAEQGANFATEFTGMINGYHTAYGAEYENNILNLTADQMGSILALDVLQVAPNAPTTYFDGENVLTGRNLTDDVVDVSLVLLFGGANGDRFDGDDGLPELVSDNVGFDSTNAITTSFPYMAPAN</sequence>
<keyword evidence="3" id="KW-1185">Reference proteome</keyword>
<dbReference type="EMBL" id="CP002046">
    <property type="protein sequence ID" value="EAP86803.1"/>
    <property type="molecule type" value="Genomic_DNA"/>
</dbReference>
<feature type="chain" id="PRO_5002660639" description="DUF4331 domain-containing protein" evidence="1">
    <location>
        <begin position="22"/>
        <end position="222"/>
    </location>
</feature>
<dbReference type="GeneID" id="89454160"/>
<gene>
    <name evidence="2" type="ordered locus">CA2559_12223</name>
</gene>
<evidence type="ECO:0000256" key="1">
    <source>
        <dbReference type="SAM" id="SignalP"/>
    </source>
</evidence>
<dbReference type="OrthoDB" id="9791748at2"/>
<dbReference type="PROSITE" id="PS51257">
    <property type="entry name" value="PROKAR_LIPOPROTEIN"/>
    <property type="match status" value="1"/>
</dbReference>
<keyword evidence="1" id="KW-0732">Signal</keyword>
<dbReference type="Proteomes" id="UP000002297">
    <property type="component" value="Chromosome"/>
</dbReference>
<evidence type="ECO:0008006" key="4">
    <source>
        <dbReference type="Google" id="ProtNLM"/>
    </source>
</evidence>
<dbReference type="KEGG" id="cat:CA2559_12223"/>
<protein>
    <recommendedName>
        <fullName evidence="4">DUF4331 domain-containing protein</fullName>
    </recommendedName>
</protein>
<dbReference type="eggNOG" id="ENOG502Z8W9">
    <property type="taxonomic scope" value="Bacteria"/>
</dbReference>
<dbReference type="HOGENOM" id="CLU_112313_0_0_10"/>
<evidence type="ECO:0000313" key="3">
    <source>
        <dbReference type="Proteomes" id="UP000002297"/>
    </source>
</evidence>
<proteinExistence type="predicted"/>
<dbReference type="STRING" id="216432.CA2559_12223"/>
<reference evidence="2 3" key="1">
    <citation type="journal article" date="2010" name="J. Bacteriol.">
        <title>The complete genome sequence of Croceibacter atlanticus HTCC2559T.</title>
        <authorList>
            <person name="Oh H.M."/>
            <person name="Kang I."/>
            <person name="Ferriera S."/>
            <person name="Giovannoni S.J."/>
            <person name="Cho J.C."/>
        </authorList>
    </citation>
    <scope>NUCLEOTIDE SEQUENCE [LARGE SCALE GENOMIC DNA]</scope>
    <source>
        <strain evidence="3">ATCC BAA-628 / HTCC2559 / KCTC 12090</strain>
    </source>
</reference>
<accession>A3UAG7</accession>
<organism evidence="2 3">
    <name type="scientific">Croceibacter atlanticus (strain ATCC BAA-628 / JCM 21780 / CIP 108009 / IAM 15332 / KCTC 12090 / HTCC2559)</name>
    <dbReference type="NCBI Taxonomy" id="216432"/>
    <lineage>
        <taxon>Bacteria</taxon>
        <taxon>Pseudomonadati</taxon>
        <taxon>Bacteroidota</taxon>
        <taxon>Flavobacteriia</taxon>
        <taxon>Flavobacteriales</taxon>
        <taxon>Flavobacteriaceae</taxon>
        <taxon>Croceibacter</taxon>
    </lineage>
</organism>
<feature type="signal peptide" evidence="1">
    <location>
        <begin position="1"/>
        <end position="21"/>
    </location>
</feature>
<name>A3UAG7_CROAH</name>
<dbReference type="AlphaFoldDB" id="A3UAG7"/>
<evidence type="ECO:0000313" key="2">
    <source>
        <dbReference type="EMBL" id="EAP86803.1"/>
    </source>
</evidence>
<dbReference type="RefSeq" id="WP_013188184.1">
    <property type="nucleotide sequence ID" value="NC_014230.1"/>
</dbReference>